<accession>A0ABN9VRX9</accession>
<dbReference type="Proteomes" id="UP001189429">
    <property type="component" value="Unassembled WGS sequence"/>
</dbReference>
<keyword evidence="2" id="KW-1185">Reference proteome</keyword>
<evidence type="ECO:0000313" key="1">
    <source>
        <dbReference type="EMBL" id="CAK0875053.1"/>
    </source>
</evidence>
<evidence type="ECO:0000313" key="2">
    <source>
        <dbReference type="Proteomes" id="UP001189429"/>
    </source>
</evidence>
<name>A0ABN9VRX9_9DINO</name>
<proteinExistence type="predicted"/>
<organism evidence="1 2">
    <name type="scientific">Prorocentrum cordatum</name>
    <dbReference type="NCBI Taxonomy" id="2364126"/>
    <lineage>
        <taxon>Eukaryota</taxon>
        <taxon>Sar</taxon>
        <taxon>Alveolata</taxon>
        <taxon>Dinophyceae</taxon>
        <taxon>Prorocentrales</taxon>
        <taxon>Prorocentraceae</taxon>
        <taxon>Prorocentrum</taxon>
    </lineage>
</organism>
<gene>
    <name evidence="1" type="ORF">PCOR1329_LOCUS59792</name>
</gene>
<comment type="caution">
    <text evidence="1">The sequence shown here is derived from an EMBL/GenBank/DDBJ whole genome shotgun (WGS) entry which is preliminary data.</text>
</comment>
<sequence>MQVNRPRAVDLQHHGPPINLEYLFLWLDTCRVMFVGVVHSALLHACAVHKKTLQETPDMLEEIRRRPASRGTERGARWAHEAVVVHVARPNNTVVLHCR</sequence>
<protein>
    <submittedName>
        <fullName evidence="1">Uncharacterized protein</fullName>
    </submittedName>
</protein>
<reference evidence="1" key="1">
    <citation type="submission" date="2023-10" db="EMBL/GenBank/DDBJ databases">
        <authorList>
            <person name="Chen Y."/>
            <person name="Shah S."/>
            <person name="Dougan E. K."/>
            <person name="Thang M."/>
            <person name="Chan C."/>
        </authorList>
    </citation>
    <scope>NUCLEOTIDE SEQUENCE [LARGE SCALE GENOMIC DNA]</scope>
</reference>
<dbReference type="EMBL" id="CAUYUJ010017467">
    <property type="protein sequence ID" value="CAK0875053.1"/>
    <property type="molecule type" value="Genomic_DNA"/>
</dbReference>